<reference evidence="3 4" key="1">
    <citation type="submission" date="2019-05" db="EMBL/GenBank/DDBJ databases">
        <title>Tamlana fucoidanivorans sp. nov., isolated from the surface of algae collected from Fujian province in China.</title>
        <authorList>
            <person name="Li J."/>
        </authorList>
    </citation>
    <scope>NUCLEOTIDE SEQUENCE [LARGE SCALE GENOMIC DNA]</scope>
    <source>
        <strain evidence="3 4">CW2-9</strain>
    </source>
</reference>
<dbReference type="OrthoDB" id="1431651at2"/>
<feature type="domain" description="Lipocalin-like" evidence="2">
    <location>
        <begin position="40"/>
        <end position="130"/>
    </location>
</feature>
<name>A0A5C4SL03_9FLAO</name>
<sequence>MKTQSLIVYVAVFFLFFASSCSSNDDEKETPQQNIESQFVGVWKPVRFVIVCSGEDQDVENYTSCEQKGRLTINADGTWVETYFYEYIDDKCTEDVLEKGTWKIMDGALFVKYEGQEEEEATYFKVSKNSVKVGQYNPIFYCGDDASSYFYKEYIKL</sequence>
<evidence type="ECO:0000256" key="1">
    <source>
        <dbReference type="SAM" id="SignalP"/>
    </source>
</evidence>
<dbReference type="AlphaFoldDB" id="A0A5C4SL03"/>
<feature type="signal peptide" evidence="1">
    <location>
        <begin position="1"/>
        <end position="24"/>
    </location>
</feature>
<evidence type="ECO:0000313" key="3">
    <source>
        <dbReference type="EMBL" id="TNJ44677.1"/>
    </source>
</evidence>
<dbReference type="RefSeq" id="WP_139696737.1">
    <property type="nucleotide sequence ID" value="NZ_CP074074.1"/>
</dbReference>
<dbReference type="InterPro" id="IPR024311">
    <property type="entry name" value="Lipocalin-like"/>
</dbReference>
<gene>
    <name evidence="3" type="ORF">FGF67_08530</name>
</gene>
<dbReference type="PROSITE" id="PS51257">
    <property type="entry name" value="PROKAR_LIPOPROTEIN"/>
    <property type="match status" value="1"/>
</dbReference>
<feature type="chain" id="PRO_5022784835" evidence="1">
    <location>
        <begin position="25"/>
        <end position="157"/>
    </location>
</feature>
<evidence type="ECO:0000313" key="4">
    <source>
        <dbReference type="Proteomes" id="UP000308713"/>
    </source>
</evidence>
<comment type="caution">
    <text evidence="3">The sequence shown here is derived from an EMBL/GenBank/DDBJ whole genome shotgun (WGS) entry which is preliminary data.</text>
</comment>
<dbReference type="EMBL" id="VDCS01000007">
    <property type="protein sequence ID" value="TNJ44677.1"/>
    <property type="molecule type" value="Genomic_DNA"/>
</dbReference>
<dbReference type="Pfam" id="PF13648">
    <property type="entry name" value="Lipocalin_4"/>
    <property type="match status" value="1"/>
</dbReference>
<organism evidence="3 4">
    <name type="scientific">Allotamlana fucoidanivorans</name>
    <dbReference type="NCBI Taxonomy" id="2583814"/>
    <lineage>
        <taxon>Bacteria</taxon>
        <taxon>Pseudomonadati</taxon>
        <taxon>Bacteroidota</taxon>
        <taxon>Flavobacteriia</taxon>
        <taxon>Flavobacteriales</taxon>
        <taxon>Flavobacteriaceae</taxon>
        <taxon>Allotamlana</taxon>
    </lineage>
</organism>
<evidence type="ECO:0000259" key="2">
    <source>
        <dbReference type="Pfam" id="PF13648"/>
    </source>
</evidence>
<keyword evidence="4" id="KW-1185">Reference proteome</keyword>
<keyword evidence="1" id="KW-0732">Signal</keyword>
<accession>A0A5C4SL03</accession>
<dbReference type="Proteomes" id="UP000308713">
    <property type="component" value="Unassembled WGS sequence"/>
</dbReference>
<protein>
    <submittedName>
        <fullName evidence="3">Lipocalin family protein</fullName>
    </submittedName>
</protein>
<proteinExistence type="predicted"/>